<evidence type="ECO:0000313" key="3">
    <source>
        <dbReference type="Proteomes" id="UP001610563"/>
    </source>
</evidence>
<comment type="caution">
    <text evidence="2">The sequence shown here is derived from an EMBL/GenBank/DDBJ whole genome shotgun (WGS) entry which is preliminary data.</text>
</comment>
<keyword evidence="1" id="KW-0472">Membrane</keyword>
<keyword evidence="3" id="KW-1185">Reference proteome</keyword>
<proteinExistence type="predicted"/>
<organism evidence="2 3">
    <name type="scientific">Aspergillus keveii</name>
    <dbReference type="NCBI Taxonomy" id="714993"/>
    <lineage>
        <taxon>Eukaryota</taxon>
        <taxon>Fungi</taxon>
        <taxon>Dikarya</taxon>
        <taxon>Ascomycota</taxon>
        <taxon>Pezizomycotina</taxon>
        <taxon>Eurotiomycetes</taxon>
        <taxon>Eurotiomycetidae</taxon>
        <taxon>Eurotiales</taxon>
        <taxon>Aspergillaceae</taxon>
        <taxon>Aspergillus</taxon>
        <taxon>Aspergillus subgen. Nidulantes</taxon>
    </lineage>
</organism>
<sequence>MYEDLFGSMYAVCMYVCMYAALVRRHKTGTGNVRYDVQRRLICDGMRGEDRREDEKMKCRRWVSNFEFESRKDAYMMFRCVVADCWLVG</sequence>
<keyword evidence="1" id="KW-0812">Transmembrane</keyword>
<keyword evidence="1" id="KW-1133">Transmembrane helix</keyword>
<reference evidence="2 3" key="1">
    <citation type="submission" date="2024-07" db="EMBL/GenBank/DDBJ databases">
        <title>Section-level genome sequencing and comparative genomics of Aspergillus sections Usti and Cavernicolus.</title>
        <authorList>
            <consortium name="Lawrence Berkeley National Laboratory"/>
            <person name="Nybo J.L."/>
            <person name="Vesth T.C."/>
            <person name="Theobald S."/>
            <person name="Frisvad J.C."/>
            <person name="Larsen T.O."/>
            <person name="Kjaerboelling I."/>
            <person name="Rothschild-Mancinelli K."/>
            <person name="Lyhne E.K."/>
            <person name="Kogle M.E."/>
            <person name="Barry K."/>
            <person name="Clum A."/>
            <person name="Na H."/>
            <person name="Ledsgaard L."/>
            <person name="Lin J."/>
            <person name="Lipzen A."/>
            <person name="Kuo A."/>
            <person name="Riley R."/>
            <person name="Mondo S."/>
            <person name="Labutti K."/>
            <person name="Haridas S."/>
            <person name="Pangalinan J."/>
            <person name="Salamov A.A."/>
            <person name="Simmons B.A."/>
            <person name="Magnuson J.K."/>
            <person name="Chen J."/>
            <person name="Drula E."/>
            <person name="Henrissat B."/>
            <person name="Wiebenga A."/>
            <person name="Lubbers R.J."/>
            <person name="Gomes A.C."/>
            <person name="Makela M.R."/>
            <person name="Stajich J."/>
            <person name="Grigoriev I.V."/>
            <person name="Mortensen U.H."/>
            <person name="De Vries R.P."/>
            <person name="Baker S.E."/>
            <person name="Andersen M.R."/>
        </authorList>
    </citation>
    <scope>NUCLEOTIDE SEQUENCE [LARGE SCALE GENOMIC DNA]</scope>
    <source>
        <strain evidence="2 3">CBS 209.92</strain>
    </source>
</reference>
<evidence type="ECO:0000256" key="1">
    <source>
        <dbReference type="SAM" id="Phobius"/>
    </source>
</evidence>
<dbReference type="Proteomes" id="UP001610563">
    <property type="component" value="Unassembled WGS sequence"/>
</dbReference>
<dbReference type="EMBL" id="JBFTWV010000003">
    <property type="protein sequence ID" value="KAL2800676.1"/>
    <property type="molecule type" value="Genomic_DNA"/>
</dbReference>
<feature type="transmembrane region" description="Helical" evidence="1">
    <location>
        <begin position="6"/>
        <end position="23"/>
    </location>
</feature>
<name>A0ABR4GNT9_9EURO</name>
<protein>
    <submittedName>
        <fullName evidence="2">Uncharacterized protein</fullName>
    </submittedName>
</protein>
<accession>A0ABR4GNT9</accession>
<gene>
    <name evidence="2" type="ORF">BJX66DRAFT_291298</name>
</gene>
<evidence type="ECO:0000313" key="2">
    <source>
        <dbReference type="EMBL" id="KAL2800676.1"/>
    </source>
</evidence>